<dbReference type="Gene3D" id="3.40.50.2000">
    <property type="entry name" value="Glycogen Phosphorylase B"/>
    <property type="match status" value="2"/>
</dbReference>
<comment type="caution">
    <text evidence="1">The sequence shown here is derived from an EMBL/GenBank/DDBJ whole genome shotgun (WGS) entry which is preliminary data.</text>
</comment>
<organism evidence="1 2">
    <name type="scientific">Arcicella gelida</name>
    <dbReference type="NCBI Taxonomy" id="2984195"/>
    <lineage>
        <taxon>Bacteria</taxon>
        <taxon>Pseudomonadati</taxon>
        <taxon>Bacteroidota</taxon>
        <taxon>Cytophagia</taxon>
        <taxon>Cytophagales</taxon>
        <taxon>Flectobacillaceae</taxon>
        <taxon>Arcicella</taxon>
    </lineage>
</organism>
<gene>
    <name evidence="1" type="ORF">VB776_16635</name>
</gene>
<dbReference type="Proteomes" id="UP001303899">
    <property type="component" value="Unassembled WGS sequence"/>
</dbReference>
<dbReference type="EMBL" id="JAYGIL010000022">
    <property type="protein sequence ID" value="MEA5404561.1"/>
    <property type="molecule type" value="Genomic_DNA"/>
</dbReference>
<keyword evidence="1" id="KW-0808">Transferase</keyword>
<dbReference type="GO" id="GO:0016757">
    <property type="term" value="F:glycosyltransferase activity"/>
    <property type="evidence" value="ECO:0007669"/>
    <property type="project" value="UniProtKB-KW"/>
</dbReference>
<sequence length="354" mass="41170">MEKILLISNYAHHYRLKNYNYFSEQFKKCGYEFVLLTEGMDKVDFSINYPIIVEKQNITKYIQVIEETKPSAVIIFLHLKDIVNYPVSIYCKLKSIPSIFWNKGINIKTPNNFIKNQFYYFLHNIADAIVLYTPNEIKDIRPRNHSKVFFGYNTLSFEGLDKDKVPDLAYVKNKYGIKEDNIVLFAATIKEDKKLDALLKEPCLDKSIAVVIAGKGINEEQLTLINSYSNYYYIGTIPYDDYEMNALFKACKFFTTPGDLGLALNQALFWGKPVVALDVPHSVEIYYLVNDYNGYLAKNMKDFWSFIQDLNQDSDRYMQFSANCFESFDNKAHISNMYNGFESAVKFATKRDTK</sequence>
<evidence type="ECO:0000313" key="2">
    <source>
        <dbReference type="Proteomes" id="UP001303899"/>
    </source>
</evidence>
<evidence type="ECO:0000313" key="1">
    <source>
        <dbReference type="EMBL" id="MEA5404561.1"/>
    </source>
</evidence>
<accession>A0ABU5S880</accession>
<keyword evidence="1" id="KW-0328">Glycosyltransferase</keyword>
<dbReference type="EC" id="2.4.-.-" evidence="1"/>
<dbReference type="SUPFAM" id="SSF53756">
    <property type="entry name" value="UDP-Glycosyltransferase/glycogen phosphorylase"/>
    <property type="match status" value="1"/>
</dbReference>
<protein>
    <submittedName>
        <fullName evidence="1">Glycosyltransferase</fullName>
        <ecNumber evidence="1">2.4.-.-</ecNumber>
    </submittedName>
</protein>
<dbReference type="RefSeq" id="WP_323697978.1">
    <property type="nucleotide sequence ID" value="NZ_JAYGIL010000022.1"/>
</dbReference>
<reference evidence="1 2" key="1">
    <citation type="submission" date="2023-12" db="EMBL/GenBank/DDBJ databases">
        <title>Novel species of the genus Arcicella isolated from rivers.</title>
        <authorList>
            <person name="Lu H."/>
        </authorList>
    </citation>
    <scope>NUCLEOTIDE SEQUENCE [LARGE SCALE GENOMIC DNA]</scope>
    <source>
        <strain evidence="1 2">DC2W</strain>
    </source>
</reference>
<name>A0ABU5S880_9BACT</name>
<dbReference type="Pfam" id="PF13692">
    <property type="entry name" value="Glyco_trans_1_4"/>
    <property type="match status" value="1"/>
</dbReference>
<proteinExistence type="predicted"/>
<keyword evidence="2" id="KW-1185">Reference proteome</keyword>